<proteinExistence type="inferred from homology"/>
<keyword evidence="7" id="KW-0091">Biomineralization</keyword>
<evidence type="ECO:0000256" key="4">
    <source>
        <dbReference type="ARBA" id="ARBA00011738"/>
    </source>
</evidence>
<evidence type="ECO:0000256" key="7">
    <source>
        <dbReference type="ARBA" id="ARBA00022591"/>
    </source>
</evidence>
<keyword evidence="17" id="KW-0325">Glycoprotein</keyword>
<keyword evidence="15" id="KW-0472">Membrane</keyword>
<evidence type="ECO:0000256" key="31">
    <source>
        <dbReference type="SAM" id="SignalP"/>
    </source>
</evidence>
<dbReference type="GO" id="GO:0046872">
    <property type="term" value="F:metal ion binding"/>
    <property type="evidence" value="ECO:0007669"/>
    <property type="project" value="UniProtKB-KW"/>
</dbReference>
<evidence type="ECO:0000256" key="10">
    <source>
        <dbReference type="ARBA" id="ARBA00022729"/>
    </source>
</evidence>
<gene>
    <name evidence="32" type="ORF">GDO81_014458</name>
</gene>
<feature type="binding site" evidence="28">
    <location>
        <position position="463"/>
    </location>
    <ligand>
        <name>Zn(2+)</name>
        <dbReference type="ChEBI" id="CHEBI:29105"/>
        <label>2</label>
    </ligand>
</feature>
<keyword evidence="6" id="KW-0597">Phosphoprotein</keyword>
<feature type="binding site" evidence="28">
    <location>
        <position position="388"/>
    </location>
    <ligand>
        <name>Zn(2+)</name>
        <dbReference type="ChEBI" id="CHEBI:29105"/>
        <label>2</label>
    </ligand>
</feature>
<keyword evidence="12 28" id="KW-0862">Zinc</keyword>
<evidence type="ECO:0000256" key="29">
    <source>
        <dbReference type="RuleBase" id="RU003946"/>
    </source>
</evidence>
<dbReference type="CDD" id="cd16012">
    <property type="entry name" value="ALP"/>
    <property type="match status" value="1"/>
</dbReference>
<name>A0AAV7BAS5_ENGPU</name>
<dbReference type="PROSITE" id="PS00123">
    <property type="entry name" value="ALKALINE_PHOSPHATASE"/>
    <property type="match status" value="1"/>
</dbReference>
<keyword evidence="11 30" id="KW-0378">Hydrolase</keyword>
<feature type="chain" id="PRO_5043451134" description="Alkaline phosphatase" evidence="31">
    <location>
        <begin position="23"/>
        <end position="536"/>
    </location>
</feature>
<evidence type="ECO:0000256" key="20">
    <source>
        <dbReference type="ARBA" id="ARBA00036923"/>
    </source>
</evidence>
<comment type="catalytic activity">
    <reaction evidence="22">
        <text>diphosphate + H2O = 2 phosphate + H(+)</text>
        <dbReference type="Rhea" id="RHEA:24576"/>
        <dbReference type="ChEBI" id="CHEBI:15377"/>
        <dbReference type="ChEBI" id="CHEBI:15378"/>
        <dbReference type="ChEBI" id="CHEBI:33019"/>
        <dbReference type="ChEBI" id="CHEBI:43474"/>
    </reaction>
    <physiologicalReaction direction="left-to-right" evidence="22">
        <dbReference type="Rhea" id="RHEA:24577"/>
    </physiologicalReaction>
</comment>
<comment type="catalytic activity">
    <reaction evidence="25">
        <text>pyridoxal 5'-phosphate + H2O = pyridoxal + phosphate</text>
        <dbReference type="Rhea" id="RHEA:20533"/>
        <dbReference type="ChEBI" id="CHEBI:15377"/>
        <dbReference type="ChEBI" id="CHEBI:17310"/>
        <dbReference type="ChEBI" id="CHEBI:43474"/>
        <dbReference type="ChEBI" id="CHEBI:597326"/>
    </reaction>
    <physiologicalReaction direction="left-to-right" evidence="25">
        <dbReference type="Rhea" id="RHEA:20534"/>
    </physiologicalReaction>
</comment>
<dbReference type="EC" id="3.1.3.1" evidence="30"/>
<evidence type="ECO:0000256" key="25">
    <source>
        <dbReference type="ARBA" id="ARBA00049444"/>
    </source>
</evidence>
<feature type="binding site" evidence="28">
    <location>
        <position position="180"/>
    </location>
    <ligand>
        <name>Mg(2+)</name>
        <dbReference type="ChEBI" id="CHEBI:18420"/>
    </ligand>
</feature>
<evidence type="ECO:0000256" key="27">
    <source>
        <dbReference type="PIRSR" id="PIRSR601952-1"/>
    </source>
</evidence>
<evidence type="ECO:0000256" key="12">
    <source>
        <dbReference type="ARBA" id="ARBA00022833"/>
    </source>
</evidence>
<evidence type="ECO:0000256" key="8">
    <source>
        <dbReference type="ARBA" id="ARBA00022622"/>
    </source>
</evidence>
<evidence type="ECO:0000256" key="3">
    <source>
        <dbReference type="ARBA" id="ARBA00005984"/>
    </source>
</evidence>
<comment type="cofactor">
    <cofactor evidence="1">
        <name>Ca(2+)</name>
        <dbReference type="ChEBI" id="CHEBI:29108"/>
    </cofactor>
</comment>
<feature type="active site" description="Phosphoserine intermediate" evidence="27">
    <location>
        <position position="119"/>
    </location>
</feature>
<evidence type="ECO:0000256" key="6">
    <source>
        <dbReference type="ARBA" id="ARBA00022553"/>
    </source>
</evidence>
<comment type="caution">
    <text evidence="32">The sequence shown here is derived from an EMBL/GenBank/DDBJ whole genome shotgun (WGS) entry which is preliminary data.</text>
</comment>
<keyword evidence="5" id="KW-1003">Cell membrane</keyword>
<dbReference type="GO" id="GO:0031214">
    <property type="term" value="P:biomineral tissue development"/>
    <property type="evidence" value="ECO:0007669"/>
    <property type="project" value="UniProtKB-KW"/>
</dbReference>
<comment type="similarity">
    <text evidence="3 29">Belongs to the alkaline phosphatase family.</text>
</comment>
<feature type="binding site" evidence="28">
    <location>
        <position position="69"/>
    </location>
    <ligand>
        <name>Zn(2+)</name>
        <dbReference type="ChEBI" id="CHEBI:29105"/>
        <label>2</label>
    </ligand>
</feature>
<evidence type="ECO:0000256" key="5">
    <source>
        <dbReference type="ARBA" id="ARBA00022475"/>
    </source>
</evidence>
<evidence type="ECO:0000256" key="1">
    <source>
        <dbReference type="ARBA" id="ARBA00001913"/>
    </source>
</evidence>
<dbReference type="InterPro" id="IPR018299">
    <property type="entry name" value="Alkaline_phosphatase_AS"/>
</dbReference>
<keyword evidence="16" id="KW-1015">Disulfide bond</keyword>
<evidence type="ECO:0000256" key="15">
    <source>
        <dbReference type="ARBA" id="ARBA00023136"/>
    </source>
</evidence>
<comment type="catalytic activity">
    <reaction evidence="26">
        <text>ADP + H2O = AMP + phosphate + H(+)</text>
        <dbReference type="Rhea" id="RHEA:61436"/>
        <dbReference type="ChEBI" id="CHEBI:15377"/>
        <dbReference type="ChEBI" id="CHEBI:15378"/>
        <dbReference type="ChEBI" id="CHEBI:43474"/>
        <dbReference type="ChEBI" id="CHEBI:456215"/>
        <dbReference type="ChEBI" id="CHEBI:456216"/>
    </reaction>
    <physiologicalReaction direction="left-to-right" evidence="26">
        <dbReference type="Rhea" id="RHEA:61437"/>
    </physiologicalReaction>
</comment>
<dbReference type="PANTHER" id="PTHR11596">
    <property type="entry name" value="ALKALINE PHOSPHATASE"/>
    <property type="match status" value="1"/>
</dbReference>
<dbReference type="PRINTS" id="PR00113">
    <property type="entry name" value="ALKPHPHTASE"/>
</dbReference>
<comment type="catalytic activity">
    <reaction evidence="24">
        <text>phosphoethanolamine + H2O = ethanolamine + phosphate</text>
        <dbReference type="Rhea" id="RHEA:16089"/>
        <dbReference type="ChEBI" id="CHEBI:15377"/>
        <dbReference type="ChEBI" id="CHEBI:43474"/>
        <dbReference type="ChEBI" id="CHEBI:57603"/>
        <dbReference type="ChEBI" id="CHEBI:58190"/>
    </reaction>
    <physiologicalReaction direction="left-to-right" evidence="24">
        <dbReference type="Rhea" id="RHEA:16090"/>
    </physiologicalReaction>
</comment>
<feature type="binding site" evidence="28">
    <location>
        <position position="387"/>
    </location>
    <ligand>
        <name>Zn(2+)</name>
        <dbReference type="ChEBI" id="CHEBI:29105"/>
        <label>2</label>
    </ligand>
</feature>
<evidence type="ECO:0000256" key="13">
    <source>
        <dbReference type="ARBA" id="ARBA00022837"/>
    </source>
</evidence>
<evidence type="ECO:0000256" key="30">
    <source>
        <dbReference type="RuleBase" id="RU003947"/>
    </source>
</evidence>
<dbReference type="AlphaFoldDB" id="A0AAV7BAS5"/>
<feature type="binding site" evidence="28">
    <location>
        <position position="69"/>
    </location>
    <ligand>
        <name>Mg(2+)</name>
        <dbReference type="ChEBI" id="CHEBI:18420"/>
    </ligand>
</feature>
<dbReference type="Proteomes" id="UP000824782">
    <property type="component" value="Unassembled WGS sequence"/>
</dbReference>
<dbReference type="GO" id="GO:0004035">
    <property type="term" value="F:alkaline phosphatase activity"/>
    <property type="evidence" value="ECO:0007669"/>
    <property type="project" value="UniProtKB-EC"/>
</dbReference>
<keyword evidence="9 28" id="KW-0479">Metal-binding</keyword>
<dbReference type="GO" id="GO:0005886">
    <property type="term" value="C:plasma membrane"/>
    <property type="evidence" value="ECO:0007669"/>
    <property type="project" value="UniProtKB-SubCell"/>
</dbReference>
<keyword evidence="18" id="KW-0449">Lipoprotein</keyword>
<dbReference type="SUPFAM" id="SSF53649">
    <property type="entry name" value="Alkaline phosphatase-like"/>
    <property type="match status" value="1"/>
</dbReference>
<dbReference type="Pfam" id="PF00245">
    <property type="entry name" value="Alk_phosphatase"/>
    <property type="match status" value="1"/>
</dbReference>
<dbReference type="Gene3D" id="3.40.720.10">
    <property type="entry name" value="Alkaline Phosphatase, subunit A"/>
    <property type="match status" value="1"/>
</dbReference>
<dbReference type="SMART" id="SM00098">
    <property type="entry name" value="alkPPc"/>
    <property type="match status" value="1"/>
</dbReference>
<evidence type="ECO:0000256" key="17">
    <source>
        <dbReference type="ARBA" id="ARBA00023180"/>
    </source>
</evidence>
<feature type="binding site" evidence="28">
    <location>
        <position position="341"/>
    </location>
    <ligand>
        <name>Mg(2+)</name>
        <dbReference type="ChEBI" id="CHEBI:18420"/>
    </ligand>
</feature>
<comment type="subunit">
    <text evidence="4">Homodimer.</text>
</comment>
<keyword evidence="13" id="KW-0106">Calcium</keyword>
<keyword evidence="33" id="KW-1185">Reference proteome</keyword>
<evidence type="ECO:0000256" key="19">
    <source>
        <dbReference type="ARBA" id="ARBA00036105"/>
    </source>
</evidence>
<evidence type="ECO:0000256" key="24">
    <source>
        <dbReference type="ARBA" id="ARBA00048929"/>
    </source>
</evidence>
<feature type="binding site" evidence="28">
    <location>
        <position position="350"/>
    </location>
    <ligand>
        <name>Zn(2+)</name>
        <dbReference type="ChEBI" id="CHEBI:29105"/>
        <label>2</label>
    </ligand>
</feature>
<protein>
    <recommendedName>
        <fullName evidence="30">Alkaline phosphatase</fullName>
        <ecNumber evidence="30">3.1.3.1</ecNumber>
    </recommendedName>
</protein>
<evidence type="ECO:0000256" key="2">
    <source>
        <dbReference type="ARBA" id="ARBA00004609"/>
    </source>
</evidence>
<feature type="binding site" evidence="28">
    <location>
        <position position="182"/>
    </location>
    <ligand>
        <name>Mg(2+)</name>
        <dbReference type="ChEBI" id="CHEBI:18420"/>
    </ligand>
</feature>
<evidence type="ECO:0000256" key="14">
    <source>
        <dbReference type="ARBA" id="ARBA00022842"/>
    </source>
</evidence>
<keyword evidence="8" id="KW-0336">GPI-anchor</keyword>
<keyword evidence="14 28" id="KW-0460">Magnesium</keyword>
<evidence type="ECO:0000256" key="28">
    <source>
        <dbReference type="PIRSR" id="PIRSR601952-2"/>
    </source>
</evidence>
<evidence type="ECO:0000256" key="23">
    <source>
        <dbReference type="ARBA" id="ARBA00048778"/>
    </source>
</evidence>
<reference evidence="32" key="1">
    <citation type="thesis" date="2020" institute="ProQuest LLC" country="789 East Eisenhower Parkway, Ann Arbor, MI, USA">
        <title>Comparative Genomics and Chromosome Evolution.</title>
        <authorList>
            <person name="Mudd A.B."/>
        </authorList>
    </citation>
    <scope>NUCLEOTIDE SEQUENCE</scope>
    <source>
        <strain evidence="32">237g6f4</strain>
        <tissue evidence="32">Blood</tissue>
    </source>
</reference>
<evidence type="ECO:0000313" key="33">
    <source>
        <dbReference type="Proteomes" id="UP000824782"/>
    </source>
</evidence>
<comment type="catalytic activity">
    <reaction evidence="20">
        <text>AMP + H2O = adenosine + phosphate</text>
        <dbReference type="Rhea" id="RHEA:29375"/>
        <dbReference type="ChEBI" id="CHEBI:15377"/>
        <dbReference type="ChEBI" id="CHEBI:16335"/>
        <dbReference type="ChEBI" id="CHEBI:43474"/>
        <dbReference type="ChEBI" id="CHEBI:456215"/>
    </reaction>
    <physiologicalReaction direction="left-to-right" evidence="20">
        <dbReference type="Rhea" id="RHEA:29376"/>
    </physiologicalReaction>
</comment>
<evidence type="ECO:0000256" key="9">
    <source>
        <dbReference type="ARBA" id="ARBA00022723"/>
    </source>
</evidence>
<dbReference type="InterPro" id="IPR017850">
    <property type="entry name" value="Alkaline_phosphatase_core_sf"/>
</dbReference>
<feature type="signal peptide" evidence="31">
    <location>
        <begin position="1"/>
        <end position="22"/>
    </location>
</feature>
<comment type="cofactor">
    <cofactor evidence="28">
        <name>Mg(2+)</name>
        <dbReference type="ChEBI" id="CHEBI:18420"/>
    </cofactor>
    <text evidence="28">Binds 1 Mg(2+) ion.</text>
</comment>
<dbReference type="FunFam" id="3.40.720.10:FF:000008">
    <property type="entry name" value="Alkaline phosphatase"/>
    <property type="match status" value="1"/>
</dbReference>
<dbReference type="EMBL" id="WNYA01000006">
    <property type="protein sequence ID" value="KAG8569557.1"/>
    <property type="molecule type" value="Genomic_DNA"/>
</dbReference>
<evidence type="ECO:0000256" key="22">
    <source>
        <dbReference type="ARBA" id="ARBA00048097"/>
    </source>
</evidence>
<sequence length="536" mass="58066">MAYTKAMKTVLVWASLLQLVKVAVPGIFPDVEKDPKYWRNLGHQTLDDALKLQKLNTNIAKNLILFLGDGMGISTVTATRILKGQINKEPGENSCLEMDKFPFVALSKTYNTDSQVPDSAGTATAFLCGVKTNRGVLGLSAATKLGDCNSSKGNEVDSILKWAKAAGKSVGVVTTTRINHATPAAAYAHSAHRDWYSDADMPPDAIQQGCKDIALQLINNIEDIEVILGGGRKYMYPKGTPDVEYPEDPTANGTRLDGQNLVKLWCKKKPPSKVTRYVWDRKQLLGINTKKVDYLMGLFEPSDLQYELQRNTSTDPSLSEMVSVAIRILQKNPKGFFLLVEGGRIDHGHHAGQAKLALYDAVEMDKAVGLAGTLTSEGDSLTVVTADHSHVFTLGGYPPRGNPILGLAQDPSDVDKMPYTAILYGNGPGFKIDGGKRENITGMDTENVTYHAQSAVPLKSETHGGEDVAIFAKGPMAHLLHGVLEESYLPYAMGYAACIGTNQNHCAESTDMGDPHLGTKLSPENYAHPGDFIKGY</sequence>
<evidence type="ECO:0000256" key="16">
    <source>
        <dbReference type="ARBA" id="ARBA00023157"/>
    </source>
</evidence>
<comment type="catalytic activity">
    <reaction evidence="23">
        <text>ATP + H2O = ADP + phosphate + H(+)</text>
        <dbReference type="Rhea" id="RHEA:13065"/>
        <dbReference type="ChEBI" id="CHEBI:15377"/>
        <dbReference type="ChEBI" id="CHEBI:15378"/>
        <dbReference type="ChEBI" id="CHEBI:30616"/>
        <dbReference type="ChEBI" id="CHEBI:43474"/>
        <dbReference type="ChEBI" id="CHEBI:456216"/>
    </reaction>
    <physiologicalReaction direction="left-to-right" evidence="23">
        <dbReference type="Rhea" id="RHEA:13066"/>
    </physiologicalReaction>
</comment>
<evidence type="ECO:0000313" key="32">
    <source>
        <dbReference type="EMBL" id="KAG8569557.1"/>
    </source>
</evidence>
<keyword evidence="10 31" id="KW-0732">Signal</keyword>
<comment type="catalytic activity">
    <reaction evidence="19">
        <text>a phosphate monoester + H2O = an alcohol + phosphate</text>
        <dbReference type="Rhea" id="RHEA:15017"/>
        <dbReference type="ChEBI" id="CHEBI:15377"/>
        <dbReference type="ChEBI" id="CHEBI:30879"/>
        <dbReference type="ChEBI" id="CHEBI:43474"/>
        <dbReference type="ChEBI" id="CHEBI:67140"/>
        <dbReference type="EC" id="3.1.3.1"/>
    </reaction>
    <physiologicalReaction direction="left-to-right" evidence="19">
        <dbReference type="Rhea" id="RHEA:15018"/>
    </physiologicalReaction>
</comment>
<organism evidence="32 33">
    <name type="scientific">Engystomops pustulosus</name>
    <name type="common">Tungara frog</name>
    <name type="synonym">Physalaemus pustulosus</name>
    <dbReference type="NCBI Taxonomy" id="76066"/>
    <lineage>
        <taxon>Eukaryota</taxon>
        <taxon>Metazoa</taxon>
        <taxon>Chordata</taxon>
        <taxon>Craniata</taxon>
        <taxon>Vertebrata</taxon>
        <taxon>Euteleostomi</taxon>
        <taxon>Amphibia</taxon>
        <taxon>Batrachia</taxon>
        <taxon>Anura</taxon>
        <taxon>Neobatrachia</taxon>
        <taxon>Hyloidea</taxon>
        <taxon>Leptodactylidae</taxon>
        <taxon>Leiuperinae</taxon>
        <taxon>Engystomops</taxon>
    </lineage>
</organism>
<accession>A0AAV7BAS5</accession>
<evidence type="ECO:0000256" key="26">
    <source>
        <dbReference type="ARBA" id="ARBA00049526"/>
    </source>
</evidence>
<dbReference type="GO" id="GO:0098552">
    <property type="term" value="C:side of membrane"/>
    <property type="evidence" value="ECO:0007669"/>
    <property type="project" value="UniProtKB-KW"/>
</dbReference>
<evidence type="ECO:0000256" key="21">
    <source>
        <dbReference type="ARBA" id="ARBA00037828"/>
    </source>
</evidence>
<evidence type="ECO:0000256" key="11">
    <source>
        <dbReference type="ARBA" id="ARBA00022801"/>
    </source>
</evidence>
<feature type="binding site" evidence="28">
    <location>
        <position position="346"/>
    </location>
    <ligand>
        <name>Zn(2+)</name>
        <dbReference type="ChEBI" id="CHEBI:29105"/>
        <label>2</label>
    </ligand>
</feature>
<comment type="cofactor">
    <cofactor evidence="28">
        <name>Zn(2+)</name>
        <dbReference type="ChEBI" id="CHEBI:29105"/>
    </cofactor>
    <text evidence="28">Binds 2 Zn(2+) ions.</text>
</comment>
<comment type="subcellular location">
    <subcellularLocation>
        <location evidence="2">Cell membrane</location>
        <topology evidence="2">Lipid-anchor</topology>
        <topology evidence="2">GPI-anchor</topology>
    </subcellularLocation>
    <subcellularLocation>
        <location evidence="21">Extracellular vesicle membrane</location>
        <topology evidence="21">Lipid-anchor</topology>
        <topology evidence="21">GPI-anchor</topology>
    </subcellularLocation>
</comment>
<dbReference type="PANTHER" id="PTHR11596:SF74">
    <property type="entry name" value="ALKALINE PHOSPHATASE, TISSUE-NONSPECIFIC ISOZYME"/>
    <property type="match status" value="1"/>
</dbReference>
<evidence type="ECO:0000256" key="18">
    <source>
        <dbReference type="ARBA" id="ARBA00023288"/>
    </source>
</evidence>
<dbReference type="InterPro" id="IPR001952">
    <property type="entry name" value="Alkaline_phosphatase"/>
</dbReference>